<keyword evidence="7 8" id="KW-0472">Membrane</keyword>
<protein>
    <recommendedName>
        <fullName evidence="8">Autophagy-related protein</fullName>
    </recommendedName>
</protein>
<dbReference type="SUPFAM" id="SSF103473">
    <property type="entry name" value="MFS general substrate transporter"/>
    <property type="match status" value="1"/>
</dbReference>
<keyword evidence="4 8" id="KW-0812">Transmembrane</keyword>
<dbReference type="RefSeq" id="XP_033672317.1">
    <property type="nucleotide sequence ID" value="XM_033804548.1"/>
</dbReference>
<dbReference type="AlphaFoldDB" id="A0A6A6CZ35"/>
<reference evidence="10" key="1">
    <citation type="journal article" date="2020" name="Stud. Mycol.">
        <title>101 Dothideomycetes genomes: a test case for predicting lifestyles and emergence of pathogens.</title>
        <authorList>
            <person name="Haridas S."/>
            <person name="Albert R."/>
            <person name="Binder M."/>
            <person name="Bloem J."/>
            <person name="Labutti K."/>
            <person name="Salamov A."/>
            <person name="Andreopoulos B."/>
            <person name="Baker S."/>
            <person name="Barry K."/>
            <person name="Bills G."/>
            <person name="Bluhm B."/>
            <person name="Cannon C."/>
            <person name="Castanera R."/>
            <person name="Culley D."/>
            <person name="Daum C."/>
            <person name="Ezra D."/>
            <person name="Gonzalez J."/>
            <person name="Henrissat B."/>
            <person name="Kuo A."/>
            <person name="Liang C."/>
            <person name="Lipzen A."/>
            <person name="Lutzoni F."/>
            <person name="Magnuson J."/>
            <person name="Mondo S."/>
            <person name="Nolan M."/>
            <person name="Ohm R."/>
            <person name="Pangilinan J."/>
            <person name="Park H.-J."/>
            <person name="Ramirez L."/>
            <person name="Alfaro M."/>
            <person name="Sun H."/>
            <person name="Tritt A."/>
            <person name="Yoshinaga Y."/>
            <person name="Zwiers L.-H."/>
            <person name="Turgeon B."/>
            <person name="Goodwin S."/>
            <person name="Spatafora J."/>
            <person name="Crous P."/>
            <person name="Grigoriev I."/>
        </authorList>
    </citation>
    <scope>NUCLEOTIDE SEQUENCE</scope>
    <source>
        <strain evidence="10">ATCC 36951</strain>
    </source>
</reference>
<feature type="transmembrane region" description="Helical" evidence="8">
    <location>
        <begin position="105"/>
        <end position="124"/>
    </location>
</feature>
<evidence type="ECO:0000256" key="9">
    <source>
        <dbReference type="SAM" id="MobiDB-lite"/>
    </source>
</evidence>
<dbReference type="GO" id="GO:0005774">
    <property type="term" value="C:vacuolar membrane"/>
    <property type="evidence" value="ECO:0007669"/>
    <property type="project" value="UniProtKB-SubCell"/>
</dbReference>
<keyword evidence="6 8" id="KW-0072">Autophagy</keyword>
<evidence type="ECO:0000256" key="6">
    <source>
        <dbReference type="ARBA" id="ARBA00023006"/>
    </source>
</evidence>
<dbReference type="GO" id="GO:0032974">
    <property type="term" value="P:amino acid transmembrane export from vacuole"/>
    <property type="evidence" value="ECO:0007669"/>
    <property type="project" value="TreeGrafter"/>
</dbReference>
<evidence type="ECO:0000256" key="4">
    <source>
        <dbReference type="ARBA" id="ARBA00022692"/>
    </source>
</evidence>
<feature type="transmembrane region" description="Helical" evidence="8">
    <location>
        <begin position="331"/>
        <end position="349"/>
    </location>
</feature>
<evidence type="ECO:0000256" key="8">
    <source>
        <dbReference type="RuleBase" id="RU363073"/>
    </source>
</evidence>
<feature type="transmembrane region" description="Helical" evidence="8">
    <location>
        <begin position="136"/>
        <end position="157"/>
    </location>
</feature>
<evidence type="ECO:0000256" key="5">
    <source>
        <dbReference type="ARBA" id="ARBA00022989"/>
    </source>
</evidence>
<name>A0A6A6CZ35_ZASCE</name>
<evidence type="ECO:0000313" key="11">
    <source>
        <dbReference type="Proteomes" id="UP000799537"/>
    </source>
</evidence>
<comment type="function">
    <text evidence="8">Vacuolar effluxer which mediate the efflux of amino acids resulting from autophagic degradation. The release of autophagic amino acids allows the maintenance of protein synthesis and viability during nitrogen starvation.</text>
</comment>
<dbReference type="PANTHER" id="PTHR23519">
    <property type="entry name" value="AUTOPHAGY-RELATED PROTEIN 22"/>
    <property type="match status" value="1"/>
</dbReference>
<evidence type="ECO:0000256" key="3">
    <source>
        <dbReference type="ARBA" id="ARBA00022448"/>
    </source>
</evidence>
<dbReference type="GeneID" id="54557820"/>
<feature type="transmembrane region" description="Helical" evidence="8">
    <location>
        <begin position="205"/>
        <end position="224"/>
    </location>
</feature>
<dbReference type="EMBL" id="ML993583">
    <property type="protein sequence ID" value="KAF2171428.1"/>
    <property type="molecule type" value="Genomic_DNA"/>
</dbReference>
<feature type="transmembrane region" description="Helical" evidence="8">
    <location>
        <begin position="74"/>
        <end position="93"/>
    </location>
</feature>
<dbReference type="InterPro" id="IPR024671">
    <property type="entry name" value="Atg22-like"/>
</dbReference>
<dbReference type="Pfam" id="PF11700">
    <property type="entry name" value="ATG22"/>
    <property type="match status" value="1"/>
</dbReference>
<evidence type="ECO:0000256" key="7">
    <source>
        <dbReference type="ARBA" id="ARBA00023136"/>
    </source>
</evidence>
<feature type="transmembrane region" description="Helical" evidence="8">
    <location>
        <begin position="361"/>
        <end position="381"/>
    </location>
</feature>
<feature type="transmembrane region" description="Helical" evidence="8">
    <location>
        <begin position="393"/>
        <end position="415"/>
    </location>
</feature>
<sequence length="527" mass="58371">MEFSPFKWWTSNTALHSYIFAQLLISLPFSVFSTYVQYQLQITGFVIGTDSQGQPCTTYCIVEWAGSRLDLNSVLLYLNAFGIGLGGSITLFLSAYSDHWSRKHLIVTLLFITYGSIAIPTYWLQGLTQYNFNVLTGLQIVFTIVTNMLVAILNIYIPYCMRVSQAQSSSVRQEGDNPVVAPEETYTDDVKANKRTFGFKMSVKGALANSIGALVMYVIVIIITETLPEGKVQSPGLLITTVCGFITVAGAAVTYLGLPKIPSVHSGLLKQGPFEPLIEFLRPFRDLLVRRSMAALLISYTIYTDSTYAVASVTSQLFVTEVRPGTLEISLYALTSTISGVVCTVLFLWVRPFVPIKLETWLLVGYGLLILIPVWGCIGFADVDFGFKERWEFYVQTFLITLSGVIVNSVFRVLFSEMVPTANEVRWFSLQLILSCATVWVNYVASAPLQNATHQLRFPLVLSLIFLVAAFALEVCRVVLPFFTQDQVKWMATDQASASEVSERREVGDSGSSGADVDGFESVNAKS</sequence>
<proteinExistence type="inferred from homology"/>
<feature type="transmembrane region" description="Helical" evidence="8">
    <location>
        <begin position="236"/>
        <end position="258"/>
    </location>
</feature>
<accession>A0A6A6CZ35</accession>
<feature type="transmembrane region" description="Helical" evidence="8">
    <location>
        <begin position="292"/>
        <end position="311"/>
    </location>
</feature>
<feature type="region of interest" description="Disordered" evidence="9">
    <location>
        <begin position="501"/>
        <end position="527"/>
    </location>
</feature>
<dbReference type="GO" id="GO:0006914">
    <property type="term" value="P:autophagy"/>
    <property type="evidence" value="ECO:0007669"/>
    <property type="project" value="UniProtKB-KW"/>
</dbReference>
<keyword evidence="8" id="KW-0926">Vacuole</keyword>
<keyword evidence="11" id="KW-1185">Reference proteome</keyword>
<feature type="transmembrane region" description="Helical" evidence="8">
    <location>
        <begin position="427"/>
        <end position="446"/>
    </location>
</feature>
<dbReference type="InterPro" id="IPR036259">
    <property type="entry name" value="MFS_trans_sf"/>
</dbReference>
<evidence type="ECO:0000313" key="10">
    <source>
        <dbReference type="EMBL" id="KAF2171428.1"/>
    </source>
</evidence>
<keyword evidence="3 8" id="KW-0813">Transport</keyword>
<evidence type="ECO:0000256" key="2">
    <source>
        <dbReference type="ARBA" id="ARBA00006978"/>
    </source>
</evidence>
<dbReference type="InterPro" id="IPR050495">
    <property type="entry name" value="ATG22/LtaA_families"/>
</dbReference>
<dbReference type="PANTHER" id="PTHR23519:SF2">
    <property type="entry name" value="AUTOPHAGY-RELATED PROTEIN 22"/>
    <property type="match status" value="1"/>
</dbReference>
<keyword evidence="5 8" id="KW-1133">Transmembrane helix</keyword>
<comment type="subcellular location">
    <subcellularLocation>
        <location evidence="1 8">Vacuole membrane</location>
        <topology evidence="1 8">Multi-pass membrane protein</topology>
    </subcellularLocation>
</comment>
<feature type="transmembrane region" description="Helical" evidence="8">
    <location>
        <begin position="458"/>
        <end position="480"/>
    </location>
</feature>
<keyword evidence="8" id="KW-0029">Amino-acid transport</keyword>
<dbReference type="OrthoDB" id="42657at2759"/>
<evidence type="ECO:0000256" key="1">
    <source>
        <dbReference type="ARBA" id="ARBA00004128"/>
    </source>
</evidence>
<gene>
    <name evidence="10" type="ORF">M409DRAFT_18545</name>
</gene>
<comment type="similarity">
    <text evidence="2 8">Belongs to the ATG22 family.</text>
</comment>
<dbReference type="Proteomes" id="UP000799537">
    <property type="component" value="Unassembled WGS sequence"/>
</dbReference>
<organism evidence="10 11">
    <name type="scientific">Zasmidium cellare ATCC 36951</name>
    <dbReference type="NCBI Taxonomy" id="1080233"/>
    <lineage>
        <taxon>Eukaryota</taxon>
        <taxon>Fungi</taxon>
        <taxon>Dikarya</taxon>
        <taxon>Ascomycota</taxon>
        <taxon>Pezizomycotina</taxon>
        <taxon>Dothideomycetes</taxon>
        <taxon>Dothideomycetidae</taxon>
        <taxon>Mycosphaerellales</taxon>
        <taxon>Mycosphaerellaceae</taxon>
        <taxon>Zasmidium</taxon>
    </lineage>
</organism>